<evidence type="ECO:0000259" key="5">
    <source>
        <dbReference type="PROSITE" id="PS50977"/>
    </source>
</evidence>
<dbReference type="Pfam" id="PF17754">
    <property type="entry name" value="TetR_C_14"/>
    <property type="match status" value="1"/>
</dbReference>
<gene>
    <name evidence="6" type="ORF">BST26_09670</name>
</gene>
<feature type="domain" description="HTH tetR-type" evidence="5">
    <location>
        <begin position="16"/>
        <end position="76"/>
    </location>
</feature>
<dbReference type="Gene3D" id="1.10.10.60">
    <property type="entry name" value="Homeodomain-like"/>
    <property type="match status" value="1"/>
</dbReference>
<dbReference type="GO" id="GO:0003700">
    <property type="term" value="F:DNA-binding transcription factor activity"/>
    <property type="evidence" value="ECO:0007669"/>
    <property type="project" value="TreeGrafter"/>
</dbReference>
<dbReference type="InterPro" id="IPR009057">
    <property type="entry name" value="Homeodomain-like_sf"/>
</dbReference>
<reference evidence="6 7" key="1">
    <citation type="submission" date="2016-12" db="EMBL/GenBank/DDBJ databases">
        <title>The new phylogeny of genus Mycobacterium.</title>
        <authorList>
            <person name="Tortoli E."/>
            <person name="Trovato A."/>
            <person name="Cirillo D.M."/>
        </authorList>
    </citation>
    <scope>NUCLEOTIDE SEQUENCE [LARGE SCALE GENOMIC DNA]</scope>
    <source>
        <strain evidence="6 7">DSM 45130</strain>
    </source>
</reference>
<dbReference type="GO" id="GO:0000976">
    <property type="term" value="F:transcription cis-regulatory region binding"/>
    <property type="evidence" value="ECO:0007669"/>
    <property type="project" value="TreeGrafter"/>
</dbReference>
<dbReference type="AlphaFoldDB" id="A0A1X0DFJ4"/>
<evidence type="ECO:0000313" key="6">
    <source>
        <dbReference type="EMBL" id="ORA70939.1"/>
    </source>
</evidence>
<evidence type="ECO:0000256" key="4">
    <source>
        <dbReference type="PROSITE-ProRule" id="PRU00335"/>
    </source>
</evidence>
<keyword evidence="3" id="KW-0804">Transcription</keyword>
<dbReference type="InterPro" id="IPR050109">
    <property type="entry name" value="HTH-type_TetR-like_transc_reg"/>
</dbReference>
<dbReference type="PRINTS" id="PR00455">
    <property type="entry name" value="HTHTETR"/>
</dbReference>
<protein>
    <submittedName>
        <fullName evidence="6">TetR family transcriptional regulator</fullName>
    </submittedName>
</protein>
<dbReference type="PANTHER" id="PTHR30055">
    <property type="entry name" value="HTH-TYPE TRANSCRIPTIONAL REGULATOR RUTR"/>
    <property type="match status" value="1"/>
</dbReference>
<dbReference type="SUPFAM" id="SSF46689">
    <property type="entry name" value="Homeodomain-like"/>
    <property type="match status" value="1"/>
</dbReference>
<dbReference type="EMBL" id="MVHS01000017">
    <property type="protein sequence ID" value="ORA70939.1"/>
    <property type="molecule type" value="Genomic_DNA"/>
</dbReference>
<keyword evidence="2 4" id="KW-0238">DNA-binding</keyword>
<dbReference type="RefSeq" id="WP_083030556.1">
    <property type="nucleotide sequence ID" value="NZ_AP022618.1"/>
</dbReference>
<dbReference type="InterPro" id="IPR001647">
    <property type="entry name" value="HTH_TetR"/>
</dbReference>
<evidence type="ECO:0000256" key="2">
    <source>
        <dbReference type="ARBA" id="ARBA00023125"/>
    </source>
</evidence>
<dbReference type="OrthoDB" id="4143918at2"/>
<feature type="DNA-binding region" description="H-T-H motif" evidence="4">
    <location>
        <begin position="39"/>
        <end position="58"/>
    </location>
</feature>
<accession>A0A1X0DFJ4</accession>
<sequence length="194" mass="21037">MPDRSTTPGLRERKKMRTRETIRREAFRLFDAQGFGATTVEQIAEASDISASTFFRYFPNKAALLIPNQLLNPIVDTFLAAPSELSPIGAYRFALAQVFGQFGGSDWSEEAARQALMYSLPEAAGALYLGYIETIEVITGALATRLSQSPDDPRLRITAGAITGVLMQSLHGAPMDPAPLLTALDFLDAGLPLT</sequence>
<organism evidence="6 7">
    <name type="scientific">Mycolicibacterium insubricum</name>
    <dbReference type="NCBI Taxonomy" id="444597"/>
    <lineage>
        <taxon>Bacteria</taxon>
        <taxon>Bacillati</taxon>
        <taxon>Actinomycetota</taxon>
        <taxon>Actinomycetes</taxon>
        <taxon>Mycobacteriales</taxon>
        <taxon>Mycobacteriaceae</taxon>
        <taxon>Mycolicibacterium</taxon>
    </lineage>
</organism>
<evidence type="ECO:0000313" key="7">
    <source>
        <dbReference type="Proteomes" id="UP000192801"/>
    </source>
</evidence>
<dbReference type="Proteomes" id="UP000192801">
    <property type="component" value="Unassembled WGS sequence"/>
</dbReference>
<proteinExistence type="predicted"/>
<dbReference type="Gene3D" id="1.10.357.10">
    <property type="entry name" value="Tetracycline Repressor, domain 2"/>
    <property type="match status" value="1"/>
</dbReference>
<keyword evidence="7" id="KW-1185">Reference proteome</keyword>
<dbReference type="Pfam" id="PF00440">
    <property type="entry name" value="TetR_N"/>
    <property type="match status" value="1"/>
</dbReference>
<dbReference type="InterPro" id="IPR041347">
    <property type="entry name" value="MftR_C"/>
</dbReference>
<comment type="caution">
    <text evidence="6">The sequence shown here is derived from an EMBL/GenBank/DDBJ whole genome shotgun (WGS) entry which is preliminary data.</text>
</comment>
<name>A0A1X0DFJ4_9MYCO</name>
<dbReference type="PANTHER" id="PTHR30055:SF234">
    <property type="entry name" value="HTH-TYPE TRANSCRIPTIONAL REGULATOR BETI"/>
    <property type="match status" value="1"/>
</dbReference>
<evidence type="ECO:0000256" key="3">
    <source>
        <dbReference type="ARBA" id="ARBA00023163"/>
    </source>
</evidence>
<dbReference type="STRING" id="444597.BST26_09670"/>
<keyword evidence="1" id="KW-0805">Transcription regulation</keyword>
<evidence type="ECO:0000256" key="1">
    <source>
        <dbReference type="ARBA" id="ARBA00023015"/>
    </source>
</evidence>
<dbReference type="PROSITE" id="PS50977">
    <property type="entry name" value="HTH_TETR_2"/>
    <property type="match status" value="1"/>
</dbReference>